<sequence>MSYCFRIYIVLLFPLITAMTALPVSAKTNRLLFAGGGITNQSRFEYALSRLEKDKREWLRLTSLKTQDKLSHEDIVVGLLNGTAWNAQVPAHLLKQLDKQESFLVYRKDKNSPLFIVGKDESGLLYGCEEVLTRQWTTPSATEFSDAPEMVMRGTSIGLQKTAYLPGRDVYEYPYTEELFPWFYDKELWTRYLDMMVENRYNALYLWNGHPFSSLVKLKDYPYALEVDEPTFAKNEAIYSFLTEEANKRGIWVVQMFYNIILPKPFAERHGLKTQERNRVITPLIEDYTRKSIAAFVEKYPNVGLLITLGEAMEGVGQDDINWFTKTILPGVKDGLAAGGSDLEPPIILRAHDTDAPAVMKEALPIYKNLYTMAKYNGEALTTYTPRGKWAELHQRLGKIGTVHIQNVHILANLEPFRYASPDFIRKSVGAMHDIHLSNGIHIYPQASYWDWPYAADKVDGRLLQLDRDWMWYQAWARYAWKVGRTKAEEDRFWSEQLTNYYGLQKQDGLVLLKALEEVGEISPKILRRFGITDGNRQTSSLGMLMTQLINPYRYGLFTLLYESEAPEGEMILEYAEKQYKGEQHVGETPVQVADDIVTHGNRAVELIESMEPGTKNTAELKRLLNDIYIHQALAKHYSAKVKAAIHVLSYKYSQNISSLKSAIPDLEASVAAYEALTALTQNSYLYANSMQTKQRKIPMRGVDATFKHWTEMLPVFEAELRNFKGAIDSLEQNPGVRDAQKNQLVSATVILPKDIKQTSLKKGAKPYNDQELVITHLPEELEGLQMVQVNSEKQKLSGTSLPFESSKPVKVLVGYYNSVDKVFAPKPILEIDATANDYGQADAKIRNALRVQYMPMLDIHTYTFPAGSHVLKLPKGEAIVLGFVDDKELQQPYNADIDNQGDDLDDLFGYYQQTKL</sequence>
<dbReference type="EMBL" id="JBHULR010000021">
    <property type="protein sequence ID" value="MFD2549919.1"/>
    <property type="molecule type" value="Genomic_DNA"/>
</dbReference>
<organism evidence="2 3">
    <name type="scientific">Sphingobacterium suaedae</name>
    <dbReference type="NCBI Taxonomy" id="1686402"/>
    <lineage>
        <taxon>Bacteria</taxon>
        <taxon>Pseudomonadati</taxon>
        <taxon>Bacteroidota</taxon>
        <taxon>Sphingobacteriia</taxon>
        <taxon>Sphingobacteriales</taxon>
        <taxon>Sphingobacteriaceae</taxon>
        <taxon>Sphingobacterium</taxon>
    </lineage>
</organism>
<evidence type="ECO:0000313" key="3">
    <source>
        <dbReference type="Proteomes" id="UP001597545"/>
    </source>
</evidence>
<keyword evidence="3" id="KW-1185">Reference proteome</keyword>
<protein>
    <recommendedName>
        <fullName evidence="4">Beta-hexosaminidase bacterial type N-terminal domain-containing protein</fullName>
    </recommendedName>
</protein>
<keyword evidence="1" id="KW-0378">Hydrolase</keyword>
<gene>
    <name evidence="2" type="ORF">ACFSR5_19900</name>
</gene>
<dbReference type="Proteomes" id="UP001597545">
    <property type="component" value="Unassembled WGS sequence"/>
</dbReference>
<dbReference type="InterPro" id="IPR029018">
    <property type="entry name" value="Hex-like_dom2"/>
</dbReference>
<name>A0ABW5KMP2_9SPHI</name>
<accession>A0ABW5KMP2</accession>
<comment type="caution">
    <text evidence="2">The sequence shown here is derived from an EMBL/GenBank/DDBJ whole genome shotgun (WGS) entry which is preliminary data.</text>
</comment>
<dbReference type="SUPFAM" id="SSF55545">
    <property type="entry name" value="beta-N-acetylhexosaminidase-like domain"/>
    <property type="match status" value="1"/>
</dbReference>
<reference evidence="3" key="1">
    <citation type="journal article" date="2019" name="Int. J. Syst. Evol. Microbiol.">
        <title>The Global Catalogue of Microorganisms (GCM) 10K type strain sequencing project: providing services to taxonomists for standard genome sequencing and annotation.</title>
        <authorList>
            <consortium name="The Broad Institute Genomics Platform"/>
            <consortium name="The Broad Institute Genome Sequencing Center for Infectious Disease"/>
            <person name="Wu L."/>
            <person name="Ma J."/>
        </authorList>
    </citation>
    <scope>NUCLEOTIDE SEQUENCE [LARGE SCALE GENOMIC DNA]</scope>
    <source>
        <strain evidence="3">KCTC 42662</strain>
    </source>
</reference>
<dbReference type="RefSeq" id="WP_380906291.1">
    <property type="nucleotide sequence ID" value="NZ_JBHUEG010000018.1"/>
</dbReference>
<evidence type="ECO:0000313" key="2">
    <source>
        <dbReference type="EMBL" id="MFD2549919.1"/>
    </source>
</evidence>
<evidence type="ECO:0000256" key="1">
    <source>
        <dbReference type="ARBA" id="ARBA00022801"/>
    </source>
</evidence>
<proteinExistence type="predicted"/>
<evidence type="ECO:0008006" key="4">
    <source>
        <dbReference type="Google" id="ProtNLM"/>
    </source>
</evidence>